<keyword evidence="2" id="KW-1185">Reference proteome</keyword>
<accession>A0A8K0JFR9</accession>
<dbReference type="AlphaFoldDB" id="A0A8K0JFR9"/>
<organism evidence="1 2">
    <name type="scientific">Filobasidium floriforme</name>
    <dbReference type="NCBI Taxonomy" id="5210"/>
    <lineage>
        <taxon>Eukaryota</taxon>
        <taxon>Fungi</taxon>
        <taxon>Dikarya</taxon>
        <taxon>Basidiomycota</taxon>
        <taxon>Agaricomycotina</taxon>
        <taxon>Tremellomycetes</taxon>
        <taxon>Filobasidiales</taxon>
        <taxon>Filobasidiaceae</taxon>
        <taxon>Filobasidium</taxon>
    </lineage>
</organism>
<dbReference type="SUPFAM" id="SSF81383">
    <property type="entry name" value="F-box domain"/>
    <property type="match status" value="1"/>
</dbReference>
<dbReference type="EMBL" id="JABELV010000190">
    <property type="protein sequence ID" value="KAG7528324.1"/>
    <property type="molecule type" value="Genomic_DNA"/>
</dbReference>
<sequence length="441" mass="50684">MDGDSDDEQSTRQCVITKLPFEILDEIVLQVGVQDPRDVDNLALASPMFDRRIYQNPSNYWRTLFYRRYSLTDRIRKPQPDIDWRARVLTRCEIEHGSYRDLNTGQYLSDRQSPQFPKRVEGTLSTFIDIAQTIKDRQTVHYPSVVLDELMSSGVSYAQHVRDNNIIDDICGFLEDKNTARSAQQALNSLFKLLLLNLATLGDYRGLIRWKSCDPYISVKLDRGTVLGLDGATDWGCLFAIVMHRYCERWRFPMSRILGKIEEPHRSLNTRWSSIPRKFRSFQLSPTGWVRDLVFKLRFSQPVPIRFEELVENSAEDQSVLRRFDGTFRIRPQTTPIGVGPSFYVAPNNYEQGWIKRKVSGLLSLTLDEQILMTWETETLEHAQASTGEAVGDDIFQFCGIQLGTAFTSYFVAGKLICNGNGVEPLFMIYCPRSPPESTDL</sequence>
<gene>
    <name evidence="1" type="ORF">FFLO_06235</name>
</gene>
<protein>
    <recommendedName>
        <fullName evidence="3">F-box domain-containing protein</fullName>
    </recommendedName>
</protein>
<evidence type="ECO:0008006" key="3">
    <source>
        <dbReference type="Google" id="ProtNLM"/>
    </source>
</evidence>
<comment type="caution">
    <text evidence="1">The sequence shown here is derived from an EMBL/GenBank/DDBJ whole genome shotgun (WGS) entry which is preliminary data.</text>
</comment>
<dbReference type="Proteomes" id="UP000812966">
    <property type="component" value="Unassembled WGS sequence"/>
</dbReference>
<name>A0A8K0JFR9_9TREE</name>
<proteinExistence type="predicted"/>
<evidence type="ECO:0000313" key="1">
    <source>
        <dbReference type="EMBL" id="KAG7528324.1"/>
    </source>
</evidence>
<reference evidence="1" key="1">
    <citation type="submission" date="2020-04" db="EMBL/GenBank/DDBJ databases">
        <title>Analysis of mating type loci in Filobasidium floriforme.</title>
        <authorList>
            <person name="Nowrousian M."/>
        </authorList>
    </citation>
    <scope>NUCLEOTIDE SEQUENCE</scope>
    <source>
        <strain evidence="1">CBS 6242</strain>
    </source>
</reference>
<evidence type="ECO:0000313" key="2">
    <source>
        <dbReference type="Proteomes" id="UP000812966"/>
    </source>
</evidence>
<dbReference type="InterPro" id="IPR036047">
    <property type="entry name" value="F-box-like_dom_sf"/>
</dbReference>